<organism evidence="2">
    <name type="scientific">mine drainage metagenome</name>
    <dbReference type="NCBI Taxonomy" id="410659"/>
    <lineage>
        <taxon>unclassified sequences</taxon>
        <taxon>metagenomes</taxon>
        <taxon>ecological metagenomes</taxon>
    </lineage>
</organism>
<keyword evidence="1" id="KW-0812">Transmembrane</keyword>
<dbReference type="AlphaFoldDB" id="E6QF52"/>
<feature type="transmembrane region" description="Helical" evidence="1">
    <location>
        <begin position="17"/>
        <end position="36"/>
    </location>
</feature>
<sequence length="80" mass="8827">MRVTSNTISDGHYGARWAFPTIGGSGYVLVWTNACLLMKLSEFGEIKVMHMFSGMLADLSLMMPFVQPCLPATSLVQKKL</sequence>
<name>E6QF52_9ZZZZ</name>
<gene>
    <name evidence="2" type="ORF">CARN5_0652</name>
</gene>
<protein>
    <submittedName>
        <fullName evidence="2">Uncharacterized protein</fullName>
    </submittedName>
</protein>
<reference evidence="2" key="1">
    <citation type="submission" date="2009-10" db="EMBL/GenBank/DDBJ databases">
        <title>Diversity of trophic interactions inside an arsenic-rich microbial ecosystem.</title>
        <authorList>
            <person name="Bertin P.N."/>
            <person name="Heinrich-Salmeron A."/>
            <person name="Pelletier E."/>
            <person name="Goulhen-Chollet F."/>
            <person name="Arsene-Ploetze F."/>
            <person name="Gallien S."/>
            <person name="Calteau A."/>
            <person name="Vallenet D."/>
            <person name="Casiot C."/>
            <person name="Chane-Woon-Ming B."/>
            <person name="Giloteaux L."/>
            <person name="Barakat M."/>
            <person name="Bonnefoy V."/>
            <person name="Bruneel O."/>
            <person name="Chandler M."/>
            <person name="Cleiss J."/>
            <person name="Duran R."/>
            <person name="Elbaz-Poulichet F."/>
            <person name="Fonknechten N."/>
            <person name="Lauga B."/>
            <person name="Mornico D."/>
            <person name="Ortet P."/>
            <person name="Schaeffer C."/>
            <person name="Siguier P."/>
            <person name="Alexander Thil Smith A."/>
            <person name="Van Dorsselaer A."/>
            <person name="Weissenbach J."/>
            <person name="Medigue C."/>
            <person name="Le Paslier D."/>
        </authorList>
    </citation>
    <scope>NUCLEOTIDE SEQUENCE</scope>
</reference>
<keyword evidence="1" id="KW-1133">Transmembrane helix</keyword>
<accession>E6QF52</accession>
<dbReference type="EMBL" id="CABP01000139">
    <property type="protein sequence ID" value="CBI05833.1"/>
    <property type="molecule type" value="Genomic_DNA"/>
</dbReference>
<comment type="caution">
    <text evidence="2">The sequence shown here is derived from an EMBL/GenBank/DDBJ whole genome shotgun (WGS) entry which is preliminary data.</text>
</comment>
<evidence type="ECO:0000313" key="2">
    <source>
        <dbReference type="EMBL" id="CBI05833.1"/>
    </source>
</evidence>
<evidence type="ECO:0000256" key="1">
    <source>
        <dbReference type="SAM" id="Phobius"/>
    </source>
</evidence>
<keyword evidence="1" id="KW-0472">Membrane</keyword>
<proteinExistence type="predicted"/>